<organism evidence="1 2">
    <name type="scientific">Flemingia macrophylla</name>
    <dbReference type="NCBI Taxonomy" id="520843"/>
    <lineage>
        <taxon>Eukaryota</taxon>
        <taxon>Viridiplantae</taxon>
        <taxon>Streptophyta</taxon>
        <taxon>Embryophyta</taxon>
        <taxon>Tracheophyta</taxon>
        <taxon>Spermatophyta</taxon>
        <taxon>Magnoliopsida</taxon>
        <taxon>eudicotyledons</taxon>
        <taxon>Gunneridae</taxon>
        <taxon>Pentapetalae</taxon>
        <taxon>rosids</taxon>
        <taxon>fabids</taxon>
        <taxon>Fabales</taxon>
        <taxon>Fabaceae</taxon>
        <taxon>Papilionoideae</taxon>
        <taxon>50 kb inversion clade</taxon>
        <taxon>NPAAA clade</taxon>
        <taxon>indigoferoid/millettioid clade</taxon>
        <taxon>Phaseoleae</taxon>
        <taxon>Flemingia</taxon>
    </lineage>
</organism>
<keyword evidence="2" id="KW-1185">Reference proteome</keyword>
<name>A0ABD1LVN6_9FABA</name>
<accession>A0ABD1LVN6</accession>
<dbReference type="Proteomes" id="UP001603857">
    <property type="component" value="Unassembled WGS sequence"/>
</dbReference>
<gene>
    <name evidence="1" type="ORF">Fmac_020958</name>
</gene>
<comment type="caution">
    <text evidence="1">The sequence shown here is derived from an EMBL/GenBank/DDBJ whole genome shotgun (WGS) entry which is preliminary data.</text>
</comment>
<dbReference type="AlphaFoldDB" id="A0ABD1LVN6"/>
<sequence>MRQNHKHNYTRAKFALVTDLETEKSLTKFVGLLHFNSSPTQSTHLLASQNSVSLI</sequence>
<dbReference type="EMBL" id="JBGMDY010000007">
    <property type="protein sequence ID" value="KAL2327531.1"/>
    <property type="molecule type" value="Genomic_DNA"/>
</dbReference>
<evidence type="ECO:0000313" key="2">
    <source>
        <dbReference type="Proteomes" id="UP001603857"/>
    </source>
</evidence>
<protein>
    <submittedName>
        <fullName evidence="1">Uncharacterized protein</fullName>
    </submittedName>
</protein>
<evidence type="ECO:0000313" key="1">
    <source>
        <dbReference type="EMBL" id="KAL2327531.1"/>
    </source>
</evidence>
<proteinExistence type="predicted"/>
<reference evidence="1 2" key="1">
    <citation type="submission" date="2024-08" db="EMBL/GenBank/DDBJ databases">
        <title>Insights into the chromosomal genome structure of Flemingia macrophylla.</title>
        <authorList>
            <person name="Ding Y."/>
            <person name="Zhao Y."/>
            <person name="Bi W."/>
            <person name="Wu M."/>
            <person name="Zhao G."/>
            <person name="Gong Y."/>
            <person name="Li W."/>
            <person name="Zhang P."/>
        </authorList>
    </citation>
    <scope>NUCLEOTIDE SEQUENCE [LARGE SCALE GENOMIC DNA]</scope>
    <source>
        <strain evidence="1">DYQJB</strain>
        <tissue evidence="1">Leaf</tissue>
    </source>
</reference>